<dbReference type="EMBL" id="VHHP01000003">
    <property type="protein sequence ID" value="TPR54114.1"/>
    <property type="molecule type" value="Genomic_DNA"/>
</dbReference>
<protein>
    <recommendedName>
        <fullName evidence="3">Lipoprotein</fullName>
    </recommendedName>
</protein>
<accession>A0ABY2Z047</accession>
<organism evidence="1 2">
    <name type="scientific">Metamycoplasma neophronis</name>
    <dbReference type="NCBI Taxonomy" id="872983"/>
    <lineage>
        <taxon>Bacteria</taxon>
        <taxon>Bacillati</taxon>
        <taxon>Mycoplasmatota</taxon>
        <taxon>Mycoplasmoidales</taxon>
        <taxon>Metamycoplasmataceae</taxon>
        <taxon>Metamycoplasma</taxon>
    </lineage>
</organism>
<name>A0ABY2Z047_9BACT</name>
<dbReference type="RefSeq" id="WP_140914803.1">
    <property type="nucleotide sequence ID" value="NZ_VHHP01000003.1"/>
</dbReference>
<reference evidence="1" key="1">
    <citation type="submission" date="2019-06" db="EMBL/GenBank/DDBJ databases">
        <title>Mycoplasma neophronis type strain whole genome sequence.</title>
        <authorList>
            <person name="Spergser J."/>
        </authorList>
    </citation>
    <scope>NUCLEOTIDE SEQUENCE [LARGE SCALE GENOMIC DNA]</scope>
    <source>
        <strain evidence="1">DSM 24097</strain>
    </source>
</reference>
<evidence type="ECO:0000313" key="2">
    <source>
        <dbReference type="Proteomes" id="UP000316851"/>
    </source>
</evidence>
<evidence type="ECO:0000313" key="1">
    <source>
        <dbReference type="EMBL" id="TPR54114.1"/>
    </source>
</evidence>
<keyword evidence="2" id="KW-1185">Reference proteome</keyword>
<comment type="caution">
    <text evidence="1">The sequence shown here is derived from an EMBL/GenBank/DDBJ whole genome shotgun (WGS) entry which is preliminary data.</text>
</comment>
<gene>
    <name evidence="1" type="ORF">FJR74_01590</name>
</gene>
<dbReference type="Proteomes" id="UP000316851">
    <property type="component" value="Unassembled WGS sequence"/>
</dbReference>
<evidence type="ECO:0008006" key="3">
    <source>
        <dbReference type="Google" id="ProtNLM"/>
    </source>
</evidence>
<proteinExistence type="predicted"/>
<sequence length="592" mass="69601">MSSSCEKTDNKVYVDEEVVTKKYLSKLTLEQIASLNNINQFLYVNDANKKVYLKNARPDDNKGLIFSNSDFVFIPDFKTKSYWNQIETEYNNIKIINKKSDVAYHSLFREHDFNAIKEHGGYNAGWFYYLGNLININKDYYRIDDPYFLDFQTIIFRLVYDLWNNYGLVKTQNIRNNKNKTILLNNIFRNEYIDANAWLSDESEIFRKTFINFLIIYLNKFNLHIKLIDIDWKNSEILKNKDGAYNFISFSINKIELFNGSLLANELFKNKKFYINNFRNYATNLKFGVGSQGLKEIEPLFNNHVQNPLLEFKSLAYLDIKDNINFFIKGYDSVDYWNSRGLVYLINKFNQKMLNLSVPDIYKNKEKEYRIEKATFTDYFNTSQLIRLHINVVDINNHIKKYVLLSSNFDDHGHYLKGLALKNLAIEKLTGADYYAFRDKKDYLPSGIALDDFVDMDQTKPFGSLVLRAINKIYSKWENRNETDINALDINNEALLTMTAYLNNYLLAYALETEQNKINSGIKKIELTKIENQGNGEAILTFGFYKFINDADVEFSTDNEQPFYEMKIKLFGFKGYQGDKQNQFELVKKGVK</sequence>
<dbReference type="NCBIfam" id="NF045963">
    <property type="entry name" value="MAG3240_fam"/>
    <property type="match status" value="1"/>
</dbReference>